<feature type="transmembrane region" description="Helical" evidence="13">
    <location>
        <begin position="29"/>
        <end position="46"/>
    </location>
</feature>
<protein>
    <recommendedName>
        <fullName evidence="12 13">Protein-S-isoprenylcysteine O-methyltransferase</fullName>
        <ecNumber evidence="4 13">2.1.1.100</ecNumber>
    </recommendedName>
</protein>
<evidence type="ECO:0000256" key="1">
    <source>
        <dbReference type="ARBA" id="ARBA00001450"/>
    </source>
</evidence>
<dbReference type="AlphaFoldDB" id="A0A0N5BNM0"/>
<keyword evidence="7 13" id="KW-0949">S-adenosyl-L-methionine</keyword>
<evidence type="ECO:0000256" key="13">
    <source>
        <dbReference type="RuleBase" id="RU362022"/>
    </source>
</evidence>
<evidence type="ECO:0000313" key="14">
    <source>
        <dbReference type="Proteomes" id="UP000046392"/>
    </source>
</evidence>
<dbReference type="GO" id="GO:0032259">
    <property type="term" value="P:methylation"/>
    <property type="evidence" value="ECO:0007669"/>
    <property type="project" value="UniProtKB-KW"/>
</dbReference>
<dbReference type="STRING" id="174720.A0A0N5BNM0"/>
<feature type="transmembrane region" description="Helical" evidence="13">
    <location>
        <begin position="109"/>
        <end position="126"/>
    </location>
</feature>
<keyword evidence="10 13" id="KW-0472">Membrane</keyword>
<keyword evidence="14" id="KW-1185">Reference proteome</keyword>
<dbReference type="Pfam" id="PF04140">
    <property type="entry name" value="ICMT"/>
    <property type="match status" value="1"/>
</dbReference>
<feature type="transmembrane region" description="Helical" evidence="13">
    <location>
        <begin position="76"/>
        <end position="97"/>
    </location>
</feature>
<comment type="function">
    <text evidence="11">Catalyzes the post-translational methylation of isoprenylated C-terminal cysteine residues.</text>
</comment>
<evidence type="ECO:0000256" key="6">
    <source>
        <dbReference type="ARBA" id="ARBA00022679"/>
    </source>
</evidence>
<proteinExistence type="inferred from homology"/>
<dbReference type="PANTHER" id="PTHR12714:SF9">
    <property type="entry name" value="PROTEIN-S-ISOPRENYLCYSTEINE O-METHYLTRANSFERASE"/>
    <property type="match status" value="1"/>
</dbReference>
<feature type="transmembrane region" description="Helical" evidence="13">
    <location>
        <begin position="231"/>
        <end position="256"/>
    </location>
</feature>
<keyword evidence="9 13" id="KW-1133">Transmembrane helix</keyword>
<evidence type="ECO:0000256" key="12">
    <source>
        <dbReference type="ARBA" id="ARBA00023656"/>
    </source>
</evidence>
<dbReference type="Gene3D" id="1.20.120.1630">
    <property type="match status" value="1"/>
</dbReference>
<evidence type="ECO:0000256" key="10">
    <source>
        <dbReference type="ARBA" id="ARBA00023136"/>
    </source>
</evidence>
<name>A0A0N5BNM0_STREA</name>
<dbReference type="WBParaSite" id="SPAL_0000749800.1">
    <property type="protein sequence ID" value="SPAL_0000749800.1"/>
    <property type="gene ID" value="SPAL_0000749800"/>
</dbReference>
<comment type="catalytic activity">
    <reaction evidence="1 13">
        <text>[protein]-C-terminal S-[(2E,6E)-farnesyl]-L-cysteine + S-adenosyl-L-methionine = [protein]-C-terminal S-[(2E,6E)-farnesyl]-L-cysteine methyl ester + S-adenosyl-L-homocysteine</text>
        <dbReference type="Rhea" id="RHEA:21672"/>
        <dbReference type="Rhea" id="RHEA-COMP:12125"/>
        <dbReference type="Rhea" id="RHEA-COMP:12126"/>
        <dbReference type="ChEBI" id="CHEBI:57856"/>
        <dbReference type="ChEBI" id="CHEBI:59789"/>
        <dbReference type="ChEBI" id="CHEBI:90510"/>
        <dbReference type="ChEBI" id="CHEBI:90511"/>
        <dbReference type="EC" id="2.1.1.100"/>
    </reaction>
</comment>
<keyword evidence="5 13" id="KW-0489">Methyltransferase</keyword>
<evidence type="ECO:0000256" key="3">
    <source>
        <dbReference type="ARBA" id="ARBA00009140"/>
    </source>
</evidence>
<dbReference type="InterPro" id="IPR007269">
    <property type="entry name" value="ICMT_MeTrfase"/>
</dbReference>
<dbReference type="InterPro" id="IPR025770">
    <property type="entry name" value="PPMT_MeTrfase"/>
</dbReference>
<evidence type="ECO:0000256" key="9">
    <source>
        <dbReference type="ARBA" id="ARBA00022989"/>
    </source>
</evidence>
<dbReference type="PANTHER" id="PTHR12714">
    <property type="entry name" value="PROTEIN-S ISOPRENYLCYSTEINE O-METHYLTRANSFERASE"/>
    <property type="match status" value="1"/>
</dbReference>
<evidence type="ECO:0000256" key="2">
    <source>
        <dbReference type="ARBA" id="ARBA00004141"/>
    </source>
</evidence>
<sequence length="297" mass="34806">MTISRRIQPYLPTFVLKNFYLRNLFLDEYVSLGFYYYIITLIYSIIVGPFDTLNKLLVNVLFLTIICCLPKESKYLIYSFQGGLLGSIQGNAISLLIFRNISSMNEKLFLIYLNYLIFFHISEFIFTGMSNPRSINGSSFLLDHSIAYWCAILFSWVEFFIEIYYFPYVKIGWISLIGVLFVIFGEIVRKVAIVQAAVNFTHQVASTKLPHHKLVTHGVYSFVRHPAYVGWFFYSIGMQLVLCNPISIIVYTYVIWNFFAERIECEERFLIEFFRDQYRQYQSNVPSGIPFVKGHQC</sequence>
<keyword evidence="8 13" id="KW-0812">Transmembrane</keyword>
<evidence type="ECO:0000256" key="5">
    <source>
        <dbReference type="ARBA" id="ARBA00022603"/>
    </source>
</evidence>
<keyword evidence="6" id="KW-0808">Transferase</keyword>
<comment type="similarity">
    <text evidence="3 13">Belongs to the class VI-like SAM-binding methyltransferase superfamily. Isoprenylcysteine carboxyl methyltransferase family.</text>
</comment>
<evidence type="ECO:0000256" key="4">
    <source>
        <dbReference type="ARBA" id="ARBA00012151"/>
    </source>
</evidence>
<organism evidence="14 15">
    <name type="scientific">Strongyloides papillosus</name>
    <name type="common">Intestinal threadworm</name>
    <dbReference type="NCBI Taxonomy" id="174720"/>
    <lineage>
        <taxon>Eukaryota</taxon>
        <taxon>Metazoa</taxon>
        <taxon>Ecdysozoa</taxon>
        <taxon>Nematoda</taxon>
        <taxon>Chromadorea</taxon>
        <taxon>Rhabditida</taxon>
        <taxon>Tylenchina</taxon>
        <taxon>Panagrolaimomorpha</taxon>
        <taxon>Strongyloidoidea</taxon>
        <taxon>Strongyloididae</taxon>
        <taxon>Strongyloides</taxon>
    </lineage>
</organism>
<dbReference type="GO" id="GO:0005789">
    <property type="term" value="C:endoplasmic reticulum membrane"/>
    <property type="evidence" value="ECO:0007669"/>
    <property type="project" value="UniProtKB-SubCell"/>
</dbReference>
<dbReference type="PROSITE" id="PS51564">
    <property type="entry name" value="SAM_ICMT"/>
    <property type="match status" value="1"/>
</dbReference>
<evidence type="ECO:0000313" key="15">
    <source>
        <dbReference type="WBParaSite" id="SPAL_0000749800.1"/>
    </source>
</evidence>
<accession>A0A0N5BNM0</accession>
<feature type="transmembrane region" description="Helical" evidence="13">
    <location>
        <begin position="146"/>
        <end position="165"/>
    </location>
</feature>
<keyword evidence="13" id="KW-0256">Endoplasmic reticulum</keyword>
<reference evidence="15" key="1">
    <citation type="submission" date="2017-02" db="UniProtKB">
        <authorList>
            <consortium name="WormBaseParasite"/>
        </authorList>
    </citation>
    <scope>IDENTIFICATION</scope>
</reference>
<dbReference type="Proteomes" id="UP000046392">
    <property type="component" value="Unplaced"/>
</dbReference>
<evidence type="ECO:0000256" key="7">
    <source>
        <dbReference type="ARBA" id="ARBA00022691"/>
    </source>
</evidence>
<evidence type="ECO:0000256" key="8">
    <source>
        <dbReference type="ARBA" id="ARBA00022692"/>
    </source>
</evidence>
<dbReference type="GO" id="GO:0004671">
    <property type="term" value="F:protein C-terminal S-isoprenylcysteine carboxyl O-methyltransferase activity"/>
    <property type="evidence" value="ECO:0007669"/>
    <property type="project" value="UniProtKB-EC"/>
</dbReference>
<dbReference type="EC" id="2.1.1.100" evidence="4 13"/>
<feature type="transmembrane region" description="Helical" evidence="13">
    <location>
        <begin position="171"/>
        <end position="188"/>
    </location>
</feature>
<evidence type="ECO:0000256" key="11">
    <source>
        <dbReference type="ARBA" id="ARBA00023572"/>
    </source>
</evidence>
<comment type="subcellular location">
    <subcellularLocation>
        <location evidence="13">Endoplasmic reticulum membrane</location>
        <topology evidence="13">Multi-pass membrane protein</topology>
    </subcellularLocation>
    <subcellularLocation>
        <location evidence="2">Membrane</location>
        <topology evidence="2">Multi-pass membrane protein</topology>
    </subcellularLocation>
</comment>